<evidence type="ECO:0000256" key="2">
    <source>
        <dbReference type="ARBA" id="ARBA00023239"/>
    </source>
</evidence>
<protein>
    <submittedName>
        <fullName evidence="3">Uncharacterized protein YcsI, UPF0317 family</fullName>
    </submittedName>
</protein>
<evidence type="ECO:0000256" key="1">
    <source>
        <dbReference type="ARBA" id="ARBA00007896"/>
    </source>
</evidence>
<comment type="similarity">
    <text evidence="1">Belongs to the D-glutamate cyclase family.</text>
</comment>
<evidence type="ECO:0000313" key="3">
    <source>
        <dbReference type="EMBL" id="SES06781.1"/>
    </source>
</evidence>
<dbReference type="GO" id="GO:0047820">
    <property type="term" value="F:D-glutamate cyclase activity"/>
    <property type="evidence" value="ECO:0007669"/>
    <property type="project" value="TreeGrafter"/>
</dbReference>
<dbReference type="InterPro" id="IPR038021">
    <property type="entry name" value="Putative_hydro-lyase"/>
</dbReference>
<name>A0A1H9UC08_9BACI</name>
<dbReference type="OrthoDB" id="149585at2"/>
<dbReference type="SUPFAM" id="SSF160920">
    <property type="entry name" value="PSTPO5379-like"/>
    <property type="match status" value="1"/>
</dbReference>
<dbReference type="InterPro" id="IPR016938">
    <property type="entry name" value="UPF0317"/>
</dbReference>
<sequence length="260" mass="28740">MNETPATLRSRIRTESFKGTTAGLHPDFIQTNLVILPEEEANAFRDFAKKNPVSCPVLEEFTPGETESTLAPGSDIRTDVPAYRVYRFGELAEKRTDIQEIWQDDFVTFLIGCSFTFEHALMQKEIPLRHVAEEKTVPMFVTSLETTPSGPFCGPVVVSMRPIPAHLVEQAQTITAQFPSVHGAPIHIGAPEEIAIADLSQPDYGEAVTVNDGEVPVFWGCGVTPQQAILRAACPFAITHEPGAMFVTDSRHEKYREQAK</sequence>
<dbReference type="PIRSF" id="PIRSF029755">
    <property type="entry name" value="UCP029755"/>
    <property type="match status" value="1"/>
</dbReference>
<evidence type="ECO:0000313" key="4">
    <source>
        <dbReference type="Proteomes" id="UP000199318"/>
    </source>
</evidence>
<proteinExistence type="inferred from homology"/>
<gene>
    <name evidence="3" type="ORF">SAMN05444126_11378</name>
</gene>
<dbReference type="PANTHER" id="PTHR32022:SF10">
    <property type="entry name" value="D-GLUTAMATE CYCLASE, MITOCHONDRIAL"/>
    <property type="match status" value="1"/>
</dbReference>
<dbReference type="Pfam" id="PF07286">
    <property type="entry name" value="D-Glu_cyclase"/>
    <property type="match status" value="1"/>
</dbReference>
<keyword evidence="2" id="KW-0456">Lyase</keyword>
<keyword evidence="4" id="KW-1185">Reference proteome</keyword>
<comment type="caution">
    <text evidence="3">The sequence shown here is derived from an EMBL/GenBank/DDBJ whole genome shotgun (WGS) entry which is preliminary data.</text>
</comment>
<dbReference type="AlphaFoldDB" id="A0A1H9UC08"/>
<dbReference type="GO" id="GO:0006536">
    <property type="term" value="P:glutamate metabolic process"/>
    <property type="evidence" value="ECO:0007669"/>
    <property type="project" value="TreeGrafter"/>
</dbReference>
<dbReference type="EMBL" id="FOGV01000013">
    <property type="protein sequence ID" value="SES06781.1"/>
    <property type="molecule type" value="Genomic_DNA"/>
</dbReference>
<dbReference type="FunFam" id="3.30.2040.10:FF:000001">
    <property type="entry name" value="D-glutamate cyclase, mitochondrial"/>
    <property type="match status" value="1"/>
</dbReference>
<dbReference type="PANTHER" id="PTHR32022">
    <property type="entry name" value="D-GLUTAMATE CYCLASE, MITOCHONDRIAL"/>
    <property type="match status" value="1"/>
</dbReference>
<dbReference type="InterPro" id="IPR009906">
    <property type="entry name" value="D-Glu_cyclase"/>
</dbReference>
<dbReference type="STRING" id="1464123.SAMN05444126_11378"/>
<dbReference type="Gene3D" id="3.30.2040.10">
    <property type="entry name" value="PSTPO5379-like domain"/>
    <property type="match status" value="1"/>
</dbReference>
<reference evidence="4" key="1">
    <citation type="submission" date="2016-10" db="EMBL/GenBank/DDBJ databases">
        <authorList>
            <person name="de Groot N.N."/>
        </authorList>
    </citation>
    <scope>NUCLEOTIDE SEQUENCE [LARGE SCALE GENOMIC DNA]</scope>
    <source>
        <strain evidence="4">10nlg</strain>
    </source>
</reference>
<dbReference type="Gene3D" id="3.40.1640.10">
    <property type="entry name" value="PSTPO5379-like"/>
    <property type="match status" value="1"/>
</dbReference>
<accession>A0A1H9UC08</accession>
<dbReference type="NCBIfam" id="NF003969">
    <property type="entry name" value="PRK05463.1"/>
    <property type="match status" value="1"/>
</dbReference>
<dbReference type="Proteomes" id="UP000199318">
    <property type="component" value="Unassembled WGS sequence"/>
</dbReference>
<organism evidence="3 4">
    <name type="scientific">Salisediminibacterium halotolerans</name>
    <dbReference type="NCBI Taxonomy" id="517425"/>
    <lineage>
        <taxon>Bacteria</taxon>
        <taxon>Bacillati</taxon>
        <taxon>Bacillota</taxon>
        <taxon>Bacilli</taxon>
        <taxon>Bacillales</taxon>
        <taxon>Bacillaceae</taxon>
        <taxon>Salisediminibacterium</taxon>
    </lineage>
</organism>